<name>A0A1L9P062_9RHOB</name>
<dbReference type="EMBL" id="MLCB01000073">
    <property type="protein sequence ID" value="OJI94920.1"/>
    <property type="molecule type" value="Genomic_DNA"/>
</dbReference>
<evidence type="ECO:0000313" key="2">
    <source>
        <dbReference type="Proteomes" id="UP000184514"/>
    </source>
</evidence>
<reference evidence="1 2" key="1">
    <citation type="submission" date="2016-10" db="EMBL/GenBank/DDBJ databases">
        <title>Genome sequence of Planktotalea frisia SH6-1.</title>
        <authorList>
            <person name="Poehlein A."/>
            <person name="Bakenhus I."/>
            <person name="Voget S."/>
            <person name="Brinkhoff T."/>
            <person name="Simon M."/>
        </authorList>
    </citation>
    <scope>NUCLEOTIDE SEQUENCE [LARGE SCALE GENOMIC DNA]</scope>
    <source>
        <strain evidence="1 2">SH6-1</strain>
    </source>
</reference>
<organism evidence="1 2">
    <name type="scientific">Planktotalea frisia</name>
    <dbReference type="NCBI Taxonomy" id="696762"/>
    <lineage>
        <taxon>Bacteria</taxon>
        <taxon>Pseudomonadati</taxon>
        <taxon>Pseudomonadota</taxon>
        <taxon>Alphaproteobacteria</taxon>
        <taxon>Rhodobacterales</taxon>
        <taxon>Paracoccaceae</taxon>
        <taxon>Planktotalea</taxon>
    </lineage>
</organism>
<keyword evidence="2" id="KW-1185">Reference proteome</keyword>
<dbReference type="Proteomes" id="UP000184514">
    <property type="component" value="Unassembled WGS sequence"/>
</dbReference>
<sequence>MLEEEEAAFASSTMIGASMIGADMLPAKAVEAATESAAASAIFFIVVSSRIRLKPHLRDNKHPRLKPHFPF</sequence>
<protein>
    <submittedName>
        <fullName evidence="1">Uncharacterized protein</fullName>
    </submittedName>
</protein>
<comment type="caution">
    <text evidence="1">The sequence shown here is derived from an EMBL/GenBank/DDBJ whole genome shotgun (WGS) entry which is preliminary data.</text>
</comment>
<accession>A0A1L9P062</accession>
<gene>
    <name evidence="1" type="ORF">PFRI_08210</name>
</gene>
<evidence type="ECO:0000313" key="1">
    <source>
        <dbReference type="EMBL" id="OJI94920.1"/>
    </source>
</evidence>
<dbReference type="AlphaFoldDB" id="A0A1L9P062"/>
<proteinExistence type="predicted"/>